<proteinExistence type="predicted"/>
<comment type="caution">
    <text evidence="2">The sequence shown here is derived from an EMBL/GenBank/DDBJ whole genome shotgun (WGS) entry which is preliminary data.</text>
</comment>
<accession>A0A843XJ73</accession>
<dbReference type="EMBL" id="NMUH01008754">
    <property type="protein sequence ID" value="MQM19220.1"/>
    <property type="molecule type" value="Genomic_DNA"/>
</dbReference>
<feature type="chain" id="PRO_5032352835" evidence="1">
    <location>
        <begin position="18"/>
        <end position="291"/>
    </location>
</feature>
<keyword evidence="3" id="KW-1185">Reference proteome</keyword>
<dbReference type="PANTHER" id="PTHR31362:SF0">
    <property type="entry name" value="EXOSTOSIN DOMAIN-CONTAINING PROTEIN-RELATED"/>
    <property type="match status" value="1"/>
</dbReference>
<evidence type="ECO:0000313" key="3">
    <source>
        <dbReference type="Proteomes" id="UP000652761"/>
    </source>
</evidence>
<dbReference type="Proteomes" id="UP000652761">
    <property type="component" value="Unassembled WGS sequence"/>
</dbReference>
<name>A0A843XJ73_COLES</name>
<evidence type="ECO:0000256" key="1">
    <source>
        <dbReference type="SAM" id="SignalP"/>
    </source>
</evidence>
<feature type="signal peptide" evidence="1">
    <location>
        <begin position="1"/>
        <end position="17"/>
    </location>
</feature>
<dbReference type="AlphaFoldDB" id="A0A843XJ73"/>
<organism evidence="2 3">
    <name type="scientific">Colocasia esculenta</name>
    <name type="common">Wild taro</name>
    <name type="synonym">Arum esculentum</name>
    <dbReference type="NCBI Taxonomy" id="4460"/>
    <lineage>
        <taxon>Eukaryota</taxon>
        <taxon>Viridiplantae</taxon>
        <taxon>Streptophyta</taxon>
        <taxon>Embryophyta</taxon>
        <taxon>Tracheophyta</taxon>
        <taxon>Spermatophyta</taxon>
        <taxon>Magnoliopsida</taxon>
        <taxon>Liliopsida</taxon>
        <taxon>Araceae</taxon>
        <taxon>Aroideae</taxon>
        <taxon>Colocasieae</taxon>
        <taxon>Colocasia</taxon>
    </lineage>
</organism>
<keyword evidence="1" id="KW-0732">Signal</keyword>
<dbReference type="InterPro" id="IPR005049">
    <property type="entry name" value="STL-like"/>
</dbReference>
<protein>
    <submittedName>
        <fullName evidence="2">Uncharacterized protein</fullName>
    </submittedName>
</protein>
<evidence type="ECO:0000313" key="2">
    <source>
        <dbReference type="EMBL" id="MQM19220.1"/>
    </source>
</evidence>
<dbReference type="PANTHER" id="PTHR31362">
    <property type="entry name" value="GLYCOSYLTRANSFERASE STELLO1-RELATED"/>
    <property type="match status" value="1"/>
</dbReference>
<sequence>MLSSALLGLTLTWASECLPTECSRWACRSWTDEVFVGDTIPSSASTAPRLARGDLGFLTQVLIQGRGVTGKTKEQAEEDETLTNITLWHHRYLPKIFERYTGAEGFLFLQDDMILNYWNLLQADKTKLWVTDKVQDSWVTVTLDGNSSKWFKRQGDTVKKLVGTLPVHFQVSYKESISEDKFAICSGEVFYVPRRFVADFVDLVGLVGDLKLHHKVAVPLFFMAMDSPHNFDSEAFGMVVYKKQLPSNATCSSFYSAQVSAVYPCYVRNEVDFIKLIRAMSSGDPLLMELV</sequence>
<reference evidence="2" key="1">
    <citation type="submission" date="2017-07" db="EMBL/GenBank/DDBJ databases">
        <title>Taro Niue Genome Assembly and Annotation.</title>
        <authorList>
            <person name="Atibalentja N."/>
            <person name="Keating K."/>
            <person name="Fields C.J."/>
        </authorList>
    </citation>
    <scope>NUCLEOTIDE SEQUENCE</scope>
    <source>
        <strain evidence="2">Niue_2</strain>
        <tissue evidence="2">Leaf</tissue>
    </source>
</reference>
<dbReference type="OrthoDB" id="780923at2759"/>
<gene>
    <name evidence="2" type="ORF">Taro_052220</name>
</gene>